<organism evidence="1 2">
    <name type="scientific">Campylobacter peloridis</name>
    <dbReference type="NCBI Taxonomy" id="488546"/>
    <lineage>
        <taxon>Bacteria</taxon>
        <taxon>Pseudomonadati</taxon>
        <taxon>Campylobacterota</taxon>
        <taxon>Epsilonproteobacteria</taxon>
        <taxon>Campylobacterales</taxon>
        <taxon>Campylobacteraceae</taxon>
        <taxon>Campylobacter</taxon>
    </lineage>
</organism>
<evidence type="ECO:0000313" key="1">
    <source>
        <dbReference type="EMBL" id="QOQ88286.1"/>
    </source>
</evidence>
<dbReference type="InterPro" id="IPR046237">
    <property type="entry name" value="DUF6270"/>
</dbReference>
<proteinExistence type="predicted"/>
<dbReference type="EMBL" id="CP063079">
    <property type="protein sequence ID" value="QOQ88286.1"/>
    <property type="molecule type" value="Genomic_DNA"/>
</dbReference>
<dbReference type="SUPFAM" id="SSF53474">
    <property type="entry name" value="alpha/beta-Hydrolases"/>
    <property type="match status" value="1"/>
</dbReference>
<name>A0ABX6TQW0_9BACT</name>
<dbReference type="Proteomes" id="UP000595070">
    <property type="component" value="Chromosome"/>
</dbReference>
<reference evidence="1 2" key="1">
    <citation type="submission" date="2020-10" db="EMBL/GenBank/DDBJ databases">
        <title>Campylobacter and Helicobacter PacBio genomes.</title>
        <authorList>
            <person name="Lane C."/>
        </authorList>
    </citation>
    <scope>NUCLEOTIDE SEQUENCE [LARGE SCALE GENOMIC DNA]</scope>
    <source>
        <strain evidence="1 2">2016D-0074</strain>
    </source>
</reference>
<keyword evidence="2" id="KW-1185">Reference proteome</keyword>
<evidence type="ECO:0000313" key="2">
    <source>
        <dbReference type="Proteomes" id="UP000595070"/>
    </source>
</evidence>
<dbReference type="RefSeq" id="WP_044598335.1">
    <property type="nucleotide sequence ID" value="NZ_CP063079.1"/>
</dbReference>
<protein>
    <submittedName>
        <fullName evidence="1">Uncharacterized protein</fullName>
    </submittedName>
</protein>
<dbReference type="Gene3D" id="3.40.50.1820">
    <property type="entry name" value="alpha/beta hydrolase"/>
    <property type="match status" value="1"/>
</dbReference>
<accession>A0ABX6TQW0</accession>
<dbReference type="Pfam" id="PF19786">
    <property type="entry name" value="DUF6270"/>
    <property type="match status" value="1"/>
</dbReference>
<dbReference type="InterPro" id="IPR029058">
    <property type="entry name" value="AB_hydrolase_fold"/>
</dbReference>
<gene>
    <name evidence="1" type="ORF">IMC75_04755</name>
</gene>
<sequence length="475" mass="56094">MNKTIKVFILGSCPSKDPFELADKKDFQIVGYIARTSFASFTSKPYVDQKIIKNILSPYHQKMVLNDMSKTTFKKILNSDFDVLLIDLIDERLNLSVFNEYIHTLSNEYKKALYKPNQYQIVKQFSEKKMSLWKKGFKKFIDFIKTNSLEDKIFLNKFYWTIKVGEESILNKNYTQEFIDKVNTDLDKMYNYFIKNLPNTKVIEYPKSIIYSDPQHKWGLEAFHYNKLMFKWQLDYISLLKNKEIAYIEKNNKKMYYKFTLSKRKDAPLLVIFHGHTFNSKPSNYKNEFYHILCPIDNFGVENCGSWWLGENGIFFVKELLHQLILSIKQKHNIKKMVFWGSSMGGYGAILHGILLKADVVFANIPQIKLLGSTYSNSGMIKYFQPIFGNNISIYNDLTNLLDKKKPECNPLFFIIQSRFDYKGYLEEQGKYFFETCLKNNINISLEVVPLKGHRLFYSIDESIKKIERFLHEIK</sequence>